<dbReference type="STRING" id="1142511.WIGMOR_0196"/>
<dbReference type="GO" id="GO:0022625">
    <property type="term" value="C:cytosolic large ribosomal subunit"/>
    <property type="evidence" value="ECO:0007669"/>
    <property type="project" value="TreeGrafter"/>
</dbReference>
<evidence type="ECO:0000256" key="6">
    <source>
        <dbReference type="RuleBase" id="RU003949"/>
    </source>
</evidence>
<dbReference type="SUPFAM" id="SSF50193">
    <property type="entry name" value="Ribosomal protein L14"/>
    <property type="match status" value="1"/>
</dbReference>
<sequence>MIQVQTVLSVADNSGARSVMCIKVLGGSRRRYARIADIIKIAIKDAIPRAKVKKGEVLKAVVVRTRKALVRSDGSVIRFDRNACVLLNDTTEQPIGTRIFGPVTRELRIEKFMKIISLAPEVL</sequence>
<dbReference type="EMBL" id="CP003315">
    <property type="protein sequence ID" value="AFA41043.1"/>
    <property type="molecule type" value="Genomic_DNA"/>
</dbReference>
<dbReference type="Proteomes" id="UP000009061">
    <property type="component" value="Chromosome"/>
</dbReference>
<keyword evidence="4 5" id="KW-0687">Ribonucleoprotein</keyword>
<evidence type="ECO:0000256" key="5">
    <source>
        <dbReference type="HAMAP-Rule" id="MF_01367"/>
    </source>
</evidence>
<keyword evidence="1 5" id="KW-0699">rRNA-binding</keyword>
<dbReference type="eggNOG" id="COG0093">
    <property type="taxonomic scope" value="Bacteria"/>
</dbReference>
<dbReference type="GO" id="GO:0006412">
    <property type="term" value="P:translation"/>
    <property type="evidence" value="ECO:0007669"/>
    <property type="project" value="UniProtKB-UniRule"/>
</dbReference>
<protein>
    <recommendedName>
        <fullName evidence="5">Large ribosomal subunit protein uL14</fullName>
    </recommendedName>
</protein>
<evidence type="ECO:0000313" key="9">
    <source>
        <dbReference type="Proteomes" id="UP000009061"/>
    </source>
</evidence>
<dbReference type="InterPro" id="IPR005745">
    <property type="entry name" value="Ribosomal_uL14_bac-type"/>
</dbReference>
<dbReference type="InterPro" id="IPR000218">
    <property type="entry name" value="Ribosomal_uL14"/>
</dbReference>
<dbReference type="NCBIfam" id="TIGR01067">
    <property type="entry name" value="rplN_bact"/>
    <property type="match status" value="1"/>
</dbReference>
<dbReference type="PROSITE" id="PS00049">
    <property type="entry name" value="RIBOSOMAL_L14"/>
    <property type="match status" value="1"/>
</dbReference>
<dbReference type="PANTHER" id="PTHR11761">
    <property type="entry name" value="50S/60S RIBOSOMAL PROTEIN L14/L23"/>
    <property type="match status" value="1"/>
</dbReference>
<dbReference type="CDD" id="cd00337">
    <property type="entry name" value="Ribosomal_uL14"/>
    <property type="match status" value="1"/>
</dbReference>
<evidence type="ECO:0000256" key="7">
    <source>
        <dbReference type="RuleBase" id="RU003950"/>
    </source>
</evidence>
<organism evidence="8 9">
    <name type="scientific">Wigglesworthia glossinidia endosymbiont of Glossina morsitans morsitans</name>
    <name type="common">Yale colony</name>
    <dbReference type="NCBI Taxonomy" id="1142511"/>
    <lineage>
        <taxon>Bacteria</taxon>
        <taxon>Pseudomonadati</taxon>
        <taxon>Pseudomonadota</taxon>
        <taxon>Gammaproteobacteria</taxon>
        <taxon>Enterobacterales</taxon>
        <taxon>Erwiniaceae</taxon>
        <taxon>Wigglesworthia</taxon>
    </lineage>
</organism>
<dbReference type="RefSeq" id="WP_014353982.1">
    <property type="nucleotide sequence ID" value="NC_016893.1"/>
</dbReference>
<dbReference type="InterPro" id="IPR036853">
    <property type="entry name" value="Ribosomal_uL14_sf"/>
</dbReference>
<dbReference type="InterPro" id="IPR019972">
    <property type="entry name" value="Ribosomal_uL14_CS"/>
</dbReference>
<evidence type="ECO:0000256" key="2">
    <source>
        <dbReference type="ARBA" id="ARBA00022884"/>
    </source>
</evidence>
<proteinExistence type="inferred from homology"/>
<dbReference type="FunFam" id="2.40.150.20:FF:000001">
    <property type="entry name" value="50S ribosomal protein L14"/>
    <property type="match status" value="1"/>
</dbReference>
<evidence type="ECO:0000256" key="4">
    <source>
        <dbReference type="ARBA" id="ARBA00023274"/>
    </source>
</evidence>
<dbReference type="GO" id="GO:0070180">
    <property type="term" value="F:large ribosomal subunit rRNA binding"/>
    <property type="evidence" value="ECO:0007669"/>
    <property type="project" value="TreeGrafter"/>
</dbReference>
<evidence type="ECO:0000256" key="3">
    <source>
        <dbReference type="ARBA" id="ARBA00022980"/>
    </source>
</evidence>
<gene>
    <name evidence="5 8" type="primary">rplN</name>
    <name evidence="8" type="ORF">WIGMOR_0196</name>
</gene>
<dbReference type="HAMAP" id="MF_01367">
    <property type="entry name" value="Ribosomal_uL14"/>
    <property type="match status" value="1"/>
</dbReference>
<evidence type="ECO:0000256" key="1">
    <source>
        <dbReference type="ARBA" id="ARBA00022730"/>
    </source>
</evidence>
<comment type="subunit">
    <text evidence="5">Part of the 50S ribosomal subunit. Forms a cluster with proteins L3 and L19. In the 70S ribosome, L14 and L19 interact and together make contacts with the 16S rRNA in bridges B5 and B8.</text>
</comment>
<dbReference type="HOGENOM" id="CLU_095071_2_1_6"/>
<dbReference type="Gene3D" id="2.40.150.20">
    <property type="entry name" value="Ribosomal protein L14"/>
    <property type="match status" value="1"/>
</dbReference>
<keyword evidence="9" id="KW-1185">Reference proteome</keyword>
<dbReference type="PANTHER" id="PTHR11761:SF3">
    <property type="entry name" value="LARGE RIBOSOMAL SUBUNIT PROTEIN UL14M"/>
    <property type="match status" value="1"/>
</dbReference>
<dbReference type="OrthoDB" id="9806379at2"/>
<name>H6Q4I3_WIGGL</name>
<comment type="similarity">
    <text evidence="5 6">Belongs to the universal ribosomal protein uL14 family.</text>
</comment>
<dbReference type="SMART" id="SM01374">
    <property type="entry name" value="Ribosomal_L14"/>
    <property type="match status" value="1"/>
</dbReference>
<comment type="function">
    <text evidence="5 7">Binds to 23S rRNA. Forms part of two intersubunit bridges in the 70S ribosome.</text>
</comment>
<keyword evidence="2 5" id="KW-0694">RNA-binding</keyword>
<accession>H6Q4I3</accession>
<dbReference type="Pfam" id="PF00238">
    <property type="entry name" value="Ribosomal_L14"/>
    <property type="match status" value="1"/>
</dbReference>
<dbReference type="KEGG" id="wgl:WIGMOR_0196"/>
<reference evidence="8 9" key="1">
    <citation type="journal article" date="2012" name="MBio">
        <title>Insight into the transmission biology and species-specific functional capabilities of tsetse (Diptera: glossinidae) obligate symbiont wigglesworthia.</title>
        <authorList>
            <person name="Rio R.V."/>
            <person name="Symula R.E."/>
            <person name="Wang J."/>
            <person name="Lohs C."/>
            <person name="Wu Y.N."/>
            <person name="Snyder A.K."/>
            <person name="Bjornson R.D."/>
            <person name="Oshima K."/>
            <person name="Biehl B.S."/>
            <person name="Perna N.T."/>
            <person name="Hattori M."/>
            <person name="Aksoy S."/>
        </authorList>
    </citation>
    <scope>NUCLEOTIDE SEQUENCE [LARGE SCALE GENOMIC DNA]</scope>
    <source>
        <strain evidence="8">WGM</strain>
    </source>
</reference>
<dbReference type="AlphaFoldDB" id="H6Q4I3"/>
<evidence type="ECO:0000313" key="8">
    <source>
        <dbReference type="EMBL" id="AFA41043.1"/>
    </source>
</evidence>
<keyword evidence="3 5" id="KW-0689">Ribosomal protein</keyword>
<dbReference type="GO" id="GO:0003735">
    <property type="term" value="F:structural constituent of ribosome"/>
    <property type="evidence" value="ECO:0007669"/>
    <property type="project" value="InterPro"/>
</dbReference>